<protein>
    <submittedName>
        <fullName evidence="1">Uncharacterized protein</fullName>
    </submittedName>
</protein>
<gene>
    <name evidence="1" type="ORF">FHX68_1526</name>
</gene>
<dbReference type="EMBL" id="VFPS01000002">
    <property type="protein sequence ID" value="TQM98813.1"/>
    <property type="molecule type" value="Genomic_DNA"/>
</dbReference>
<sequence length="80" mass="8861">MANATAPQTTTAPKAEAFDRSEITRMFARLKHEVGGLVQDADRTRPFYAKSKEEAAAKRDAAVKVLTELADRIDVLKKQD</sequence>
<reference evidence="1 2" key="1">
    <citation type="submission" date="2019-06" db="EMBL/GenBank/DDBJ databases">
        <title>Sequencing the genomes of 1000 actinobacteria strains.</title>
        <authorList>
            <person name="Klenk H.-P."/>
        </authorList>
    </citation>
    <scope>NUCLEOTIDE SEQUENCE [LARGE SCALE GENOMIC DNA]</scope>
    <source>
        <strain evidence="1 2">DSM 20427</strain>
    </source>
</reference>
<evidence type="ECO:0000313" key="1">
    <source>
        <dbReference type="EMBL" id="TQM98813.1"/>
    </source>
</evidence>
<accession>A0A4Y3UPG2</accession>
<comment type="caution">
    <text evidence="1">The sequence shown here is derived from an EMBL/GenBank/DDBJ whole genome shotgun (WGS) entry which is preliminary data.</text>
</comment>
<dbReference type="AlphaFoldDB" id="A0A4Y3UPG2"/>
<evidence type="ECO:0000313" key="2">
    <source>
        <dbReference type="Proteomes" id="UP000319804"/>
    </source>
</evidence>
<dbReference type="RefSeq" id="WP_141381189.1">
    <property type="nucleotide sequence ID" value="NZ_BJNA01000054.1"/>
</dbReference>
<dbReference type="OrthoDB" id="5121152at2"/>
<organism evidence="1 2">
    <name type="scientific">Microbacterium lacticum</name>
    <dbReference type="NCBI Taxonomy" id="33885"/>
    <lineage>
        <taxon>Bacteria</taxon>
        <taxon>Bacillati</taxon>
        <taxon>Actinomycetota</taxon>
        <taxon>Actinomycetes</taxon>
        <taxon>Micrococcales</taxon>
        <taxon>Microbacteriaceae</taxon>
        <taxon>Microbacterium</taxon>
    </lineage>
</organism>
<dbReference type="Proteomes" id="UP000319804">
    <property type="component" value="Unassembled WGS sequence"/>
</dbReference>
<name>A0A4Y3UPG2_9MICO</name>
<keyword evidence="2" id="KW-1185">Reference proteome</keyword>
<proteinExistence type="predicted"/>